<protein>
    <submittedName>
        <fullName evidence="1">Uncharacterized protein</fullName>
    </submittedName>
</protein>
<dbReference type="EMBL" id="LPVY01000011">
    <property type="protein sequence ID" value="KZB64918.1"/>
    <property type="molecule type" value="Genomic_DNA"/>
</dbReference>
<dbReference type="Proteomes" id="UP000076335">
    <property type="component" value="Unassembled WGS sequence"/>
</dbReference>
<reference evidence="1 2" key="1">
    <citation type="submission" date="2015-12" db="EMBL/GenBank/DDBJ databases">
        <title>Genome sequence of Thalassospira lucentensis MCCC 1A02072.</title>
        <authorList>
            <person name="Lu L."/>
            <person name="Lai Q."/>
            <person name="Shao Z."/>
            <person name="Qian P."/>
        </authorList>
    </citation>
    <scope>NUCLEOTIDE SEQUENCE [LARGE SCALE GENOMIC DNA]</scope>
    <source>
        <strain evidence="1 2">MCCC 1A02072</strain>
    </source>
</reference>
<dbReference type="RefSeq" id="WP_062951622.1">
    <property type="nucleotide sequence ID" value="NZ_CP136684.1"/>
</dbReference>
<dbReference type="OrthoDB" id="7362941at2"/>
<accession>A0A154L668</accession>
<proteinExistence type="predicted"/>
<dbReference type="AlphaFoldDB" id="A0A154L668"/>
<evidence type="ECO:0000313" key="1">
    <source>
        <dbReference type="EMBL" id="KZB64918.1"/>
    </source>
</evidence>
<name>A0A154L668_9PROT</name>
<sequence>MAEQSFISFRDGAARCGRAPILEQLLPQLTGINLPEFVAKDIDATEELIEALGLAWETGSKG</sequence>
<organism evidence="1 2">
    <name type="scientific">Thalassospira lucentensis</name>
    <dbReference type="NCBI Taxonomy" id="168935"/>
    <lineage>
        <taxon>Bacteria</taxon>
        <taxon>Pseudomonadati</taxon>
        <taxon>Pseudomonadota</taxon>
        <taxon>Alphaproteobacteria</taxon>
        <taxon>Rhodospirillales</taxon>
        <taxon>Thalassospiraceae</taxon>
        <taxon>Thalassospira</taxon>
    </lineage>
</organism>
<evidence type="ECO:0000313" key="2">
    <source>
        <dbReference type="Proteomes" id="UP000076335"/>
    </source>
</evidence>
<comment type="caution">
    <text evidence="1">The sequence shown here is derived from an EMBL/GenBank/DDBJ whole genome shotgun (WGS) entry which is preliminary data.</text>
</comment>
<gene>
    <name evidence="1" type="ORF">AUP42_18955</name>
</gene>